<evidence type="ECO:0000313" key="13">
    <source>
        <dbReference type="Proteomes" id="UP001596414"/>
    </source>
</evidence>
<evidence type="ECO:0000313" key="12">
    <source>
        <dbReference type="EMBL" id="MFC7126875.1"/>
    </source>
</evidence>
<evidence type="ECO:0000256" key="10">
    <source>
        <dbReference type="ARBA" id="ARBA00023170"/>
    </source>
</evidence>
<dbReference type="SMART" id="SM01021">
    <property type="entry name" value="Bac_rhodopsin"/>
    <property type="match status" value="1"/>
</dbReference>
<feature type="transmembrane region" description="Helical" evidence="11">
    <location>
        <begin position="108"/>
        <end position="126"/>
    </location>
</feature>
<dbReference type="Pfam" id="PF01036">
    <property type="entry name" value="Bac_rhodopsin"/>
    <property type="match status" value="1"/>
</dbReference>
<dbReference type="GO" id="GO:0009881">
    <property type="term" value="F:photoreceptor activity"/>
    <property type="evidence" value="ECO:0007669"/>
    <property type="project" value="UniProtKB-KW"/>
</dbReference>
<keyword evidence="4" id="KW-0716">Sensory transduction</keyword>
<accession>A0ABD5X6Q7</accession>
<evidence type="ECO:0000256" key="11">
    <source>
        <dbReference type="SAM" id="Phobius"/>
    </source>
</evidence>
<dbReference type="PROSITE" id="PS00950">
    <property type="entry name" value="BACTERIAL_OPSIN_1"/>
    <property type="match status" value="1"/>
</dbReference>
<dbReference type="SUPFAM" id="SSF81321">
    <property type="entry name" value="Family A G protein-coupled receptor-like"/>
    <property type="match status" value="1"/>
</dbReference>
<sequence>MLGYIEAVLTEFSIAYPLQVAEVVEGDSLLASSLWVNVALAGVAALLFTYMGLSVRGERSRLIWVVALFIPLVSISSYLGLLSGLTIGTLEMPAGHPLDEVISQWGRYLTWSLSTPLILGALGWLARVDKADMVAVIGADIGMCLTGLAAAQTTASIELRWAFYLVSCAFFIAVLYALLVTWPQDAQAAGTSEIFDTLRLLTVVLWLGYPIVWAVGVEGLALIESVGTTSWLYSGLDIFAKYVFAFLLLRWVANNQQVVESGTVAE</sequence>
<evidence type="ECO:0000256" key="7">
    <source>
        <dbReference type="ARBA" id="ARBA00022989"/>
    </source>
</evidence>
<dbReference type="InterPro" id="IPR001425">
    <property type="entry name" value="Arc/bac/fun_rhodopsins"/>
</dbReference>
<dbReference type="PANTHER" id="PTHR28286">
    <property type="match status" value="1"/>
</dbReference>
<evidence type="ECO:0000256" key="2">
    <source>
        <dbReference type="ARBA" id="ARBA00008130"/>
    </source>
</evidence>
<evidence type="ECO:0000256" key="4">
    <source>
        <dbReference type="ARBA" id="ARBA00022606"/>
    </source>
</evidence>
<evidence type="ECO:0000256" key="6">
    <source>
        <dbReference type="ARBA" id="ARBA00022925"/>
    </source>
</evidence>
<feature type="transmembrane region" description="Helical" evidence="11">
    <location>
        <begin position="229"/>
        <end position="249"/>
    </location>
</feature>
<evidence type="ECO:0000256" key="3">
    <source>
        <dbReference type="ARBA" id="ARBA00022543"/>
    </source>
</evidence>
<dbReference type="Proteomes" id="UP001596414">
    <property type="component" value="Unassembled WGS sequence"/>
</dbReference>
<keyword evidence="3" id="KW-0600">Photoreceptor protein</keyword>
<comment type="similarity">
    <text evidence="2">Belongs to the archaeal/bacterial/fungal opsin family.</text>
</comment>
<feature type="transmembrane region" description="Helical" evidence="11">
    <location>
        <begin position="62"/>
        <end position="88"/>
    </location>
</feature>
<dbReference type="AlphaFoldDB" id="A0ABD5X6Q7"/>
<dbReference type="EMBL" id="JBHSZQ010000047">
    <property type="protein sequence ID" value="MFC7126875.1"/>
    <property type="molecule type" value="Genomic_DNA"/>
</dbReference>
<dbReference type="Gene3D" id="1.20.1070.10">
    <property type="entry name" value="Rhodopsin 7-helix transmembrane proteins"/>
    <property type="match status" value="1"/>
</dbReference>
<feature type="transmembrane region" description="Helical" evidence="11">
    <location>
        <begin position="161"/>
        <end position="179"/>
    </location>
</feature>
<keyword evidence="6" id="KW-0681">Retinal protein</keyword>
<organism evidence="12 13">
    <name type="scientific">Halovenus rubra</name>
    <dbReference type="NCBI Taxonomy" id="869890"/>
    <lineage>
        <taxon>Archaea</taxon>
        <taxon>Methanobacteriati</taxon>
        <taxon>Methanobacteriota</taxon>
        <taxon>Stenosarchaea group</taxon>
        <taxon>Halobacteria</taxon>
        <taxon>Halobacteriales</taxon>
        <taxon>Haloarculaceae</taxon>
        <taxon>Halovenus</taxon>
    </lineage>
</organism>
<feature type="transmembrane region" description="Helical" evidence="11">
    <location>
        <begin position="34"/>
        <end position="55"/>
    </location>
</feature>
<keyword evidence="10" id="KW-0675">Receptor</keyword>
<dbReference type="PANTHER" id="PTHR28286:SF2">
    <property type="entry name" value="BACTERIORHODOPSIN _OPSIN, NOPA (EUROFUNG)"/>
    <property type="match status" value="1"/>
</dbReference>
<feature type="transmembrane region" description="Helical" evidence="11">
    <location>
        <begin position="133"/>
        <end position="155"/>
    </location>
</feature>
<evidence type="ECO:0000256" key="8">
    <source>
        <dbReference type="ARBA" id="ARBA00022991"/>
    </source>
</evidence>
<protein>
    <submittedName>
        <fullName evidence="12">Bacteriorhodopsin</fullName>
    </submittedName>
</protein>
<dbReference type="InterPro" id="IPR018229">
    <property type="entry name" value="Rhodopsin_retinal_BS"/>
</dbReference>
<name>A0ABD5X6Q7_9EURY</name>
<gene>
    <name evidence="12" type="ORF">ACFQJ7_12720</name>
</gene>
<evidence type="ECO:0000256" key="5">
    <source>
        <dbReference type="ARBA" id="ARBA00022692"/>
    </source>
</evidence>
<dbReference type="GO" id="GO:0016020">
    <property type="term" value="C:membrane"/>
    <property type="evidence" value="ECO:0007669"/>
    <property type="project" value="UniProtKB-SubCell"/>
</dbReference>
<dbReference type="PROSITE" id="PS00327">
    <property type="entry name" value="BACTERIAL_OPSIN_RET"/>
    <property type="match status" value="1"/>
</dbReference>
<comment type="caution">
    <text evidence="12">The sequence shown here is derived from an EMBL/GenBank/DDBJ whole genome shotgun (WGS) entry which is preliminary data.</text>
</comment>
<keyword evidence="7 11" id="KW-1133">Transmembrane helix</keyword>
<keyword evidence="5 11" id="KW-0812">Transmembrane</keyword>
<comment type="subcellular location">
    <subcellularLocation>
        <location evidence="1">Membrane</location>
        <topology evidence="1">Multi-pass membrane protein</topology>
    </subcellularLocation>
</comment>
<evidence type="ECO:0000256" key="1">
    <source>
        <dbReference type="ARBA" id="ARBA00004141"/>
    </source>
</evidence>
<dbReference type="PRINTS" id="PR00251">
    <property type="entry name" value="BACTRLOPSIN"/>
</dbReference>
<feature type="transmembrane region" description="Helical" evidence="11">
    <location>
        <begin position="200"/>
        <end position="223"/>
    </location>
</feature>
<keyword evidence="8" id="KW-0157">Chromophore</keyword>
<reference evidence="12 13" key="1">
    <citation type="journal article" date="2014" name="Int. J. Syst. Evol. Microbiol.">
        <title>Complete genome sequence of Corynebacterium casei LMG S-19264T (=DSM 44701T), isolated from a smear-ripened cheese.</title>
        <authorList>
            <consortium name="US DOE Joint Genome Institute (JGI-PGF)"/>
            <person name="Walter F."/>
            <person name="Albersmeier A."/>
            <person name="Kalinowski J."/>
            <person name="Ruckert C."/>
        </authorList>
    </citation>
    <scope>NUCLEOTIDE SEQUENCE [LARGE SCALE GENOMIC DNA]</scope>
    <source>
        <strain evidence="12 13">CGMCC 4.7215</strain>
    </source>
</reference>
<dbReference type="GO" id="GO:0007602">
    <property type="term" value="P:phototransduction"/>
    <property type="evidence" value="ECO:0007669"/>
    <property type="project" value="UniProtKB-KW"/>
</dbReference>
<proteinExistence type="inferred from homology"/>
<keyword evidence="9 11" id="KW-0472">Membrane</keyword>
<evidence type="ECO:0000256" key="9">
    <source>
        <dbReference type="ARBA" id="ARBA00023136"/>
    </source>
</evidence>
<dbReference type="RefSeq" id="WP_267637280.1">
    <property type="nucleotide sequence ID" value="NZ_JAODIY010000009.1"/>
</dbReference>